<evidence type="ECO:0000256" key="7">
    <source>
        <dbReference type="RuleBase" id="RU361277"/>
    </source>
</evidence>
<dbReference type="InterPro" id="IPR013149">
    <property type="entry name" value="ADH-like_C"/>
</dbReference>
<dbReference type="SUPFAM" id="SSF50129">
    <property type="entry name" value="GroES-like"/>
    <property type="match status" value="1"/>
</dbReference>
<evidence type="ECO:0000313" key="11">
    <source>
        <dbReference type="EMBL" id="RFN44763.1"/>
    </source>
</evidence>
<comment type="similarity">
    <text evidence="2 7">Belongs to the zinc-containing alcohol dehydrogenase family.</text>
</comment>
<dbReference type="InterPro" id="IPR036291">
    <property type="entry name" value="NAD(P)-bd_dom_sf"/>
</dbReference>
<evidence type="ECO:0000259" key="9">
    <source>
        <dbReference type="Pfam" id="PF00107"/>
    </source>
</evidence>
<keyword evidence="4 7" id="KW-0862">Zinc</keyword>
<keyword evidence="6" id="KW-0520">NAD</keyword>
<dbReference type="GO" id="GO:0016491">
    <property type="term" value="F:oxidoreductase activity"/>
    <property type="evidence" value="ECO:0007669"/>
    <property type="project" value="UniProtKB-KW"/>
</dbReference>
<dbReference type="Gene3D" id="3.40.50.720">
    <property type="entry name" value="NAD(P)-binding Rossmann-like Domain"/>
    <property type="match status" value="1"/>
</dbReference>
<evidence type="ECO:0000256" key="6">
    <source>
        <dbReference type="ARBA" id="ARBA00023027"/>
    </source>
</evidence>
<evidence type="ECO:0000256" key="8">
    <source>
        <dbReference type="SAM" id="MobiDB-lite"/>
    </source>
</evidence>
<dbReference type="Proteomes" id="UP000265631">
    <property type="component" value="Unassembled WGS sequence"/>
</dbReference>
<dbReference type="CDD" id="cd08282">
    <property type="entry name" value="PFDH_like"/>
    <property type="match status" value="1"/>
</dbReference>
<name>A0A395MBU2_9HYPO</name>
<dbReference type="AlphaFoldDB" id="A0A395MBU2"/>
<comment type="cofactor">
    <cofactor evidence="1 7">
        <name>Zn(2+)</name>
        <dbReference type="ChEBI" id="CHEBI:29105"/>
    </cofactor>
</comment>
<feature type="domain" description="Alcohol dehydrogenase-like N-terminal" evidence="10">
    <location>
        <begin position="35"/>
        <end position="148"/>
    </location>
</feature>
<accession>A0A395MBU2</accession>
<evidence type="ECO:0000313" key="12">
    <source>
        <dbReference type="Proteomes" id="UP000265631"/>
    </source>
</evidence>
<evidence type="ECO:0000256" key="3">
    <source>
        <dbReference type="ARBA" id="ARBA00022723"/>
    </source>
</evidence>
<organism evidence="11 12">
    <name type="scientific">Fusarium flagelliforme</name>
    <dbReference type="NCBI Taxonomy" id="2675880"/>
    <lineage>
        <taxon>Eukaryota</taxon>
        <taxon>Fungi</taxon>
        <taxon>Dikarya</taxon>
        <taxon>Ascomycota</taxon>
        <taxon>Pezizomycotina</taxon>
        <taxon>Sordariomycetes</taxon>
        <taxon>Hypocreomycetidae</taxon>
        <taxon>Hypocreales</taxon>
        <taxon>Nectriaceae</taxon>
        <taxon>Fusarium</taxon>
        <taxon>Fusarium incarnatum-equiseti species complex</taxon>
    </lineage>
</organism>
<feature type="domain" description="Alcohol dehydrogenase-like C-terminal" evidence="9">
    <location>
        <begin position="188"/>
        <end position="262"/>
    </location>
</feature>
<evidence type="ECO:0000259" key="10">
    <source>
        <dbReference type="Pfam" id="PF08240"/>
    </source>
</evidence>
<keyword evidence="3 7" id="KW-0479">Metal-binding</keyword>
<dbReference type="InterPro" id="IPR002328">
    <property type="entry name" value="ADH_Zn_CS"/>
</dbReference>
<dbReference type="Pfam" id="PF00107">
    <property type="entry name" value="ADH_zinc_N"/>
    <property type="match status" value="1"/>
</dbReference>
<gene>
    <name evidence="11" type="ORF">FIE12Z_11029</name>
</gene>
<keyword evidence="5" id="KW-0560">Oxidoreductase</keyword>
<proteinExistence type="inferred from homology"/>
<feature type="region of interest" description="Disordered" evidence="8">
    <location>
        <begin position="384"/>
        <end position="406"/>
    </location>
</feature>
<dbReference type="Pfam" id="PF08240">
    <property type="entry name" value="ADH_N"/>
    <property type="match status" value="1"/>
</dbReference>
<dbReference type="InterPro" id="IPR013154">
    <property type="entry name" value="ADH-like_N"/>
</dbReference>
<reference evidence="11 12" key="1">
    <citation type="journal article" date="2018" name="PLoS Pathog.">
        <title>Evolution of structural diversity of trichothecenes, a family of toxins produced by plant pathogenic and entomopathogenic fungi.</title>
        <authorList>
            <person name="Proctor R.H."/>
            <person name="McCormick S.P."/>
            <person name="Kim H.S."/>
            <person name="Cardoza R.E."/>
            <person name="Stanley A.M."/>
            <person name="Lindo L."/>
            <person name="Kelly A."/>
            <person name="Brown D.W."/>
            <person name="Lee T."/>
            <person name="Vaughan M.M."/>
            <person name="Alexander N.J."/>
            <person name="Busman M."/>
            <person name="Gutierrez S."/>
        </authorList>
    </citation>
    <scope>NUCLEOTIDE SEQUENCE [LARGE SCALE GENOMIC DNA]</scope>
    <source>
        <strain evidence="11 12">NRRL 13405</strain>
    </source>
</reference>
<keyword evidence="12" id="KW-1185">Reference proteome</keyword>
<feature type="compositionally biased region" description="Gly residues" evidence="8">
    <location>
        <begin position="395"/>
        <end position="406"/>
    </location>
</feature>
<evidence type="ECO:0000256" key="5">
    <source>
        <dbReference type="ARBA" id="ARBA00023002"/>
    </source>
</evidence>
<dbReference type="SUPFAM" id="SSF51735">
    <property type="entry name" value="NAD(P)-binding Rossmann-fold domains"/>
    <property type="match status" value="1"/>
</dbReference>
<dbReference type="InterPro" id="IPR011032">
    <property type="entry name" value="GroES-like_sf"/>
</dbReference>
<evidence type="ECO:0000256" key="2">
    <source>
        <dbReference type="ARBA" id="ARBA00008072"/>
    </source>
</evidence>
<dbReference type="GO" id="GO:0008270">
    <property type="term" value="F:zinc ion binding"/>
    <property type="evidence" value="ECO:0007669"/>
    <property type="project" value="InterPro"/>
</dbReference>
<dbReference type="EMBL" id="PXXK01000398">
    <property type="protein sequence ID" value="RFN44763.1"/>
    <property type="molecule type" value="Genomic_DNA"/>
</dbReference>
<dbReference type="PANTHER" id="PTHR42813:SF3">
    <property type="entry name" value="GLUTATHIONE-INDEPENDENT FORMALDEHYDE DEHYDROGENASE"/>
    <property type="match status" value="1"/>
</dbReference>
<sequence>MEGLSKTGFMRAVEWEGEVGEMAVNIIPRPKIEEPEDALIRITTSSICGSDLHIYHGLLGTDEKFGMGHEAVGIVEEVGPAVDFFKPGDRVLVLCFAEDGHLLPKATLLPSEQPLVGFGFGSAFNAHAGLQTEYARIPWADSSLAKIPHGIEDKEWLPLTDAFPTGWTALNKSGFEAGDTVAVFGAGGIGLMCAYSAIIRGASLVYVIDHVPARLALAASIGAQPINFTRGGKASDQILGLRPAGVNRAVDCVGEVCVNENLKPQPDYIIREAIKMTTYGGGVGIAGLYATGLMNPDNPQGLKPEISFPIAEAWFKSVRVEGGLVDVKGNIRFLVDLVKNGRARPGFIFSNEYSLEEAPIAYRRFEQHQETRVTLKGVRKQKDERALEVRNGSNGTNGAGGVDGAS</sequence>
<dbReference type="PROSITE" id="PS00059">
    <property type="entry name" value="ADH_ZINC"/>
    <property type="match status" value="1"/>
</dbReference>
<protein>
    <submittedName>
        <fullName evidence="11">Uncharacterized protein</fullName>
    </submittedName>
</protein>
<dbReference type="PANTHER" id="PTHR42813">
    <property type="entry name" value="ZINC-TYPE ALCOHOL DEHYDROGENASE-LIKE"/>
    <property type="match status" value="1"/>
</dbReference>
<evidence type="ECO:0000256" key="4">
    <source>
        <dbReference type="ARBA" id="ARBA00022833"/>
    </source>
</evidence>
<dbReference type="Gene3D" id="3.90.180.10">
    <property type="entry name" value="Medium-chain alcohol dehydrogenases, catalytic domain"/>
    <property type="match status" value="1"/>
</dbReference>
<dbReference type="STRING" id="2594813.A0A395MBU2"/>
<evidence type="ECO:0000256" key="1">
    <source>
        <dbReference type="ARBA" id="ARBA00001947"/>
    </source>
</evidence>
<comment type="caution">
    <text evidence="11">The sequence shown here is derived from an EMBL/GenBank/DDBJ whole genome shotgun (WGS) entry which is preliminary data.</text>
</comment>